<dbReference type="GeneID" id="42775948"/>
<organism evidence="1 2">
    <name type="scientific">Clostridium paraputrificum</name>
    <dbReference type="NCBI Taxonomy" id="29363"/>
    <lineage>
        <taxon>Bacteria</taxon>
        <taxon>Bacillati</taxon>
        <taxon>Bacillota</taxon>
        <taxon>Clostridia</taxon>
        <taxon>Eubacteriales</taxon>
        <taxon>Clostridiaceae</taxon>
        <taxon>Clostridium</taxon>
    </lineage>
</organism>
<dbReference type="eggNOG" id="ENOG5030GJ0">
    <property type="taxonomic scope" value="Bacteria"/>
</dbReference>
<sequence>MAKKTTSSTNDFLFQVKKNTSHKIYPLLVDLVNEGRQDLAEIITKIDYLLEYTSTCIKQKDFREAKESIKKVEDRMKILRDNNVDTDYLDYLYEGIKKKIK</sequence>
<evidence type="ECO:0000313" key="2">
    <source>
        <dbReference type="Proteomes" id="UP000092714"/>
    </source>
</evidence>
<accession>A0A174VZS8</accession>
<dbReference type="Proteomes" id="UP000092714">
    <property type="component" value="Unassembled WGS sequence"/>
</dbReference>
<name>A0A174VZS8_9CLOT</name>
<evidence type="ECO:0000313" key="1">
    <source>
        <dbReference type="EMBL" id="OBY10457.1"/>
    </source>
</evidence>
<dbReference type="EMBL" id="MAPZ01000019">
    <property type="protein sequence ID" value="OBY10457.1"/>
    <property type="molecule type" value="Genomic_DNA"/>
</dbReference>
<protein>
    <submittedName>
        <fullName evidence="1">Uncharacterized protein</fullName>
    </submittedName>
</protein>
<dbReference type="OrthoDB" id="1935347at2"/>
<proteinExistence type="predicted"/>
<keyword evidence="2" id="KW-1185">Reference proteome</keyword>
<dbReference type="RefSeq" id="WP_027098121.1">
    <property type="nucleotide sequence ID" value="NZ_CABHIH010000002.1"/>
</dbReference>
<gene>
    <name evidence="1" type="ORF">CP373A1_08035</name>
</gene>
<reference evidence="1 2" key="1">
    <citation type="submission" date="2016-06" db="EMBL/GenBank/DDBJ databases">
        <authorList>
            <person name="Kjaerup R.B."/>
            <person name="Dalgaard T.S."/>
            <person name="Juul-Madsen H.R."/>
        </authorList>
    </citation>
    <scope>NUCLEOTIDE SEQUENCE [LARGE SCALE GENOMIC DNA]</scope>
    <source>
        <strain evidence="1 2">373-A1</strain>
    </source>
</reference>
<dbReference type="AlphaFoldDB" id="A0A174VZS8"/>
<comment type="caution">
    <text evidence="1">The sequence shown here is derived from an EMBL/GenBank/DDBJ whole genome shotgun (WGS) entry which is preliminary data.</text>
</comment>